<dbReference type="GO" id="GO:0052621">
    <property type="term" value="F:diguanylate cyclase activity"/>
    <property type="evidence" value="ECO:0007669"/>
    <property type="project" value="UniProtKB-EC"/>
</dbReference>
<feature type="region of interest" description="Disordered" evidence="1">
    <location>
        <begin position="207"/>
        <end position="240"/>
    </location>
</feature>
<keyword evidence="4" id="KW-1185">Reference proteome</keyword>
<dbReference type="Proteomes" id="UP001551482">
    <property type="component" value="Unassembled WGS sequence"/>
</dbReference>
<dbReference type="PROSITE" id="PS50887">
    <property type="entry name" value="GGDEF"/>
    <property type="match status" value="1"/>
</dbReference>
<dbReference type="SUPFAM" id="SSF55073">
    <property type="entry name" value="Nucleotide cyclase"/>
    <property type="match status" value="1"/>
</dbReference>
<keyword evidence="3" id="KW-0548">Nucleotidyltransferase</keyword>
<evidence type="ECO:0000259" key="2">
    <source>
        <dbReference type="PROSITE" id="PS50887"/>
    </source>
</evidence>
<dbReference type="CDD" id="cd01949">
    <property type="entry name" value="GGDEF"/>
    <property type="match status" value="1"/>
</dbReference>
<dbReference type="InterPro" id="IPR052155">
    <property type="entry name" value="Biofilm_reg_signaling"/>
</dbReference>
<feature type="domain" description="GGDEF" evidence="2">
    <location>
        <begin position="69"/>
        <end position="203"/>
    </location>
</feature>
<keyword evidence="3" id="KW-0808">Transferase</keyword>
<dbReference type="EMBL" id="JBEZFP010000150">
    <property type="protein sequence ID" value="MEU8139021.1"/>
    <property type="molecule type" value="Genomic_DNA"/>
</dbReference>
<proteinExistence type="predicted"/>
<name>A0ABV3DTD6_9ACTN</name>
<dbReference type="InterPro" id="IPR000160">
    <property type="entry name" value="GGDEF_dom"/>
</dbReference>
<organism evidence="3 4">
    <name type="scientific">Streptodolium elevatio</name>
    <dbReference type="NCBI Taxonomy" id="3157996"/>
    <lineage>
        <taxon>Bacteria</taxon>
        <taxon>Bacillati</taxon>
        <taxon>Actinomycetota</taxon>
        <taxon>Actinomycetes</taxon>
        <taxon>Kitasatosporales</taxon>
        <taxon>Streptomycetaceae</taxon>
        <taxon>Streptodolium</taxon>
    </lineage>
</organism>
<feature type="compositionally biased region" description="Low complexity" evidence="1">
    <location>
        <begin position="227"/>
        <end position="240"/>
    </location>
</feature>
<protein>
    <submittedName>
        <fullName evidence="3">GGDEF domain-containing protein</fullName>
        <ecNumber evidence="3">2.7.7.65</ecNumber>
    </submittedName>
</protein>
<sequence>MTARTPLLRGHPRPAWLVAAAVPLAALAVADNWRVRRRLEEAARDELTGLPRRQVLVRHGEQLLARRADDVLVVLVDLDGFKEINDDFGHAAGDQVLAAVAARLWDWSAEHGGMAARLGGDEFAAVAHVPRGNVECDLDLLQIRLMRPVRHRDTALPVRASVGAAHTADLPSRPWSALLRAADMAMYRAKTARARSDWSVGPCVGSAADADAPTVNGRRPGRPGTHLAPALRTNTAAAAR</sequence>
<comment type="caution">
    <text evidence="3">The sequence shown here is derived from an EMBL/GenBank/DDBJ whole genome shotgun (WGS) entry which is preliminary data.</text>
</comment>
<evidence type="ECO:0000256" key="1">
    <source>
        <dbReference type="SAM" id="MobiDB-lite"/>
    </source>
</evidence>
<evidence type="ECO:0000313" key="3">
    <source>
        <dbReference type="EMBL" id="MEU8139021.1"/>
    </source>
</evidence>
<dbReference type="NCBIfam" id="TIGR00254">
    <property type="entry name" value="GGDEF"/>
    <property type="match status" value="1"/>
</dbReference>
<dbReference type="Gene3D" id="3.30.70.270">
    <property type="match status" value="1"/>
</dbReference>
<dbReference type="PANTHER" id="PTHR44757">
    <property type="entry name" value="DIGUANYLATE CYCLASE DGCP"/>
    <property type="match status" value="1"/>
</dbReference>
<reference evidence="3 4" key="1">
    <citation type="submission" date="2024-06" db="EMBL/GenBank/DDBJ databases">
        <title>The Natural Products Discovery Center: Release of the First 8490 Sequenced Strains for Exploring Actinobacteria Biosynthetic Diversity.</title>
        <authorList>
            <person name="Kalkreuter E."/>
            <person name="Kautsar S.A."/>
            <person name="Yang D."/>
            <person name="Bader C.D."/>
            <person name="Teijaro C.N."/>
            <person name="Fluegel L."/>
            <person name="Davis C.M."/>
            <person name="Simpson J.R."/>
            <person name="Lauterbach L."/>
            <person name="Steele A.D."/>
            <person name="Gui C."/>
            <person name="Meng S."/>
            <person name="Li G."/>
            <person name="Viehrig K."/>
            <person name="Ye F."/>
            <person name="Su P."/>
            <person name="Kiefer A.F."/>
            <person name="Nichols A."/>
            <person name="Cepeda A.J."/>
            <person name="Yan W."/>
            <person name="Fan B."/>
            <person name="Jiang Y."/>
            <person name="Adhikari A."/>
            <person name="Zheng C.-J."/>
            <person name="Schuster L."/>
            <person name="Cowan T.M."/>
            <person name="Smanski M.J."/>
            <person name="Chevrette M.G."/>
            <person name="De Carvalho L.P.S."/>
            <person name="Shen B."/>
        </authorList>
    </citation>
    <scope>NUCLEOTIDE SEQUENCE [LARGE SCALE GENOMIC DNA]</scope>
    <source>
        <strain evidence="3 4">NPDC048946</strain>
    </source>
</reference>
<dbReference type="InterPro" id="IPR043128">
    <property type="entry name" value="Rev_trsase/Diguanyl_cyclase"/>
</dbReference>
<dbReference type="SMART" id="SM00267">
    <property type="entry name" value="GGDEF"/>
    <property type="match status" value="1"/>
</dbReference>
<gene>
    <name evidence="3" type="ORF">AB0C36_36670</name>
</gene>
<accession>A0ABV3DTD6</accession>
<dbReference type="InterPro" id="IPR029787">
    <property type="entry name" value="Nucleotide_cyclase"/>
</dbReference>
<dbReference type="Pfam" id="PF00990">
    <property type="entry name" value="GGDEF"/>
    <property type="match status" value="1"/>
</dbReference>
<dbReference type="PANTHER" id="PTHR44757:SF2">
    <property type="entry name" value="BIOFILM ARCHITECTURE MAINTENANCE PROTEIN MBAA"/>
    <property type="match status" value="1"/>
</dbReference>
<evidence type="ECO:0000313" key="4">
    <source>
        <dbReference type="Proteomes" id="UP001551482"/>
    </source>
</evidence>
<dbReference type="EC" id="2.7.7.65" evidence="3"/>
<dbReference type="RefSeq" id="WP_358362852.1">
    <property type="nucleotide sequence ID" value="NZ_JBEZFP010000150.1"/>
</dbReference>